<evidence type="ECO:0000256" key="4">
    <source>
        <dbReference type="ARBA" id="ARBA00023125"/>
    </source>
</evidence>
<feature type="region of interest" description="Disordered" evidence="7">
    <location>
        <begin position="61"/>
        <end position="95"/>
    </location>
</feature>
<proteinExistence type="predicted"/>
<keyword evidence="3" id="KW-0805">Transcription regulation</keyword>
<dbReference type="Pfam" id="PF00172">
    <property type="entry name" value="Zn_clus"/>
    <property type="match status" value="1"/>
</dbReference>
<name>A0A0D1Y5A9_9EURO</name>
<evidence type="ECO:0000259" key="8">
    <source>
        <dbReference type="PROSITE" id="PS50048"/>
    </source>
</evidence>
<dbReference type="SMART" id="SM00906">
    <property type="entry name" value="Fungal_trans"/>
    <property type="match status" value="1"/>
</dbReference>
<evidence type="ECO:0000256" key="3">
    <source>
        <dbReference type="ARBA" id="ARBA00023015"/>
    </source>
</evidence>
<reference evidence="9 10" key="1">
    <citation type="submission" date="2015-01" db="EMBL/GenBank/DDBJ databases">
        <title>The Genome Sequence of Exophiala sideris CBS121828.</title>
        <authorList>
            <consortium name="The Broad Institute Genomics Platform"/>
            <person name="Cuomo C."/>
            <person name="de Hoog S."/>
            <person name="Gorbushina A."/>
            <person name="Stielow B."/>
            <person name="Teixiera M."/>
            <person name="Abouelleil A."/>
            <person name="Chapman S.B."/>
            <person name="Priest M."/>
            <person name="Young S.K."/>
            <person name="Wortman J."/>
            <person name="Nusbaum C."/>
            <person name="Birren B."/>
        </authorList>
    </citation>
    <scope>NUCLEOTIDE SEQUENCE [LARGE SCALE GENOMIC DNA]</scope>
    <source>
        <strain evidence="9 10">CBS 121828</strain>
    </source>
</reference>
<dbReference type="Gene3D" id="4.10.240.10">
    <property type="entry name" value="Zn(2)-C6 fungal-type DNA-binding domain"/>
    <property type="match status" value="1"/>
</dbReference>
<dbReference type="SUPFAM" id="SSF57701">
    <property type="entry name" value="Zn2/Cys6 DNA-binding domain"/>
    <property type="match status" value="1"/>
</dbReference>
<dbReference type="InterPro" id="IPR052073">
    <property type="entry name" value="Amide_Lactam_Regulators"/>
</dbReference>
<evidence type="ECO:0000256" key="7">
    <source>
        <dbReference type="SAM" id="MobiDB-lite"/>
    </source>
</evidence>
<feature type="compositionally biased region" description="Polar residues" evidence="7">
    <location>
        <begin position="68"/>
        <end position="88"/>
    </location>
</feature>
<dbReference type="GO" id="GO:0006351">
    <property type="term" value="P:DNA-templated transcription"/>
    <property type="evidence" value="ECO:0007669"/>
    <property type="project" value="InterPro"/>
</dbReference>
<dbReference type="GO" id="GO:0000981">
    <property type="term" value="F:DNA-binding transcription factor activity, RNA polymerase II-specific"/>
    <property type="evidence" value="ECO:0007669"/>
    <property type="project" value="InterPro"/>
</dbReference>
<dbReference type="STRING" id="1016849.A0A0D1Y5A9"/>
<dbReference type="AlphaFoldDB" id="A0A0D1Y5A9"/>
<feature type="domain" description="Zn(2)-C6 fungal-type" evidence="8">
    <location>
        <begin position="24"/>
        <end position="56"/>
    </location>
</feature>
<organism evidence="9 10">
    <name type="scientific">Exophiala sideris</name>
    <dbReference type="NCBI Taxonomy" id="1016849"/>
    <lineage>
        <taxon>Eukaryota</taxon>
        <taxon>Fungi</taxon>
        <taxon>Dikarya</taxon>
        <taxon>Ascomycota</taxon>
        <taxon>Pezizomycotina</taxon>
        <taxon>Eurotiomycetes</taxon>
        <taxon>Chaetothyriomycetidae</taxon>
        <taxon>Chaetothyriales</taxon>
        <taxon>Herpotrichiellaceae</taxon>
        <taxon>Exophiala</taxon>
    </lineage>
</organism>
<keyword evidence="6" id="KW-0539">Nucleus</keyword>
<keyword evidence="5" id="KW-0804">Transcription</keyword>
<keyword evidence="4" id="KW-0238">DNA-binding</keyword>
<dbReference type="SMART" id="SM00066">
    <property type="entry name" value="GAL4"/>
    <property type="match status" value="1"/>
</dbReference>
<evidence type="ECO:0000256" key="6">
    <source>
        <dbReference type="ARBA" id="ARBA00023242"/>
    </source>
</evidence>
<keyword evidence="2" id="KW-0862">Zinc</keyword>
<evidence type="ECO:0000313" key="9">
    <source>
        <dbReference type="EMBL" id="KIV77997.1"/>
    </source>
</evidence>
<sequence>MDHLTDSRSNGSVRPPNLRPVRRACVDCHARKVKCDGATNGFPCSNCKSAHVECTVADRRKRRAKSLATGTTPQKQSRTGRSPINTENQENDDEQIDTITVECAANEAELAKQHLVEFFSQDLQDNPIKARSTYVGSELSNLHYLTRQRSLSQHVHHYPCSNVYVPRVFRHSQGPATPNLIPKDAFVLPPTHVSDVLIEDYFSHIHPGFPIIDKNKFLREYHDPGSAPSILLLQAICLAGSHVTTTFKNNQDLKAAFFRRAKALVDGRYEEDRMHVVQAALLLTWFSDGGDDICANAWWWIGVAARTAIGLGMHRDVSPSKMPEGDKRIWRMIWWCLVQFDCLVSLCFGRPQHINLDDSDVPPLCTDDFDTSMKSQESNFVMHHARLCAIVTDLVRSHLSLKARKSGISRKDALEKIDGALAGWFGSLPSGLRDGSVHTTTHIDPWSSLLHLTYFTVLIQIHRSQGHAADNPTLHDMQNDAEICVDAASNIIRIFQQLCPQSGLRHCWFWAPSALFTAMLQINGELKSQNSILALRARDKLDSGLQALRKLARYWLYAASIFRLFQSHTNKPSQSIPLQTRGPASTVDTFLFDEASTVSTVSPREIRAGNPLQALHPDPYQALVEEQPEMEWVQPPSLAAPDDGNILNLEPNRWQFNSSQWQSLYWSDPLTNINLDDAFGNFEIEGFQ</sequence>
<evidence type="ECO:0000313" key="10">
    <source>
        <dbReference type="Proteomes" id="UP000053599"/>
    </source>
</evidence>
<dbReference type="EMBL" id="KN846954">
    <property type="protein sequence ID" value="KIV77997.1"/>
    <property type="molecule type" value="Genomic_DNA"/>
</dbReference>
<dbReference type="OrthoDB" id="4236860at2759"/>
<dbReference type="CDD" id="cd00067">
    <property type="entry name" value="GAL4"/>
    <property type="match status" value="1"/>
</dbReference>
<evidence type="ECO:0000256" key="1">
    <source>
        <dbReference type="ARBA" id="ARBA00022723"/>
    </source>
</evidence>
<accession>A0A0D1Y5A9</accession>
<dbReference type="CDD" id="cd12148">
    <property type="entry name" value="fungal_TF_MHR"/>
    <property type="match status" value="1"/>
</dbReference>
<dbReference type="PANTHER" id="PTHR47171">
    <property type="entry name" value="FARA-RELATED"/>
    <property type="match status" value="1"/>
</dbReference>
<dbReference type="GO" id="GO:0003677">
    <property type="term" value="F:DNA binding"/>
    <property type="evidence" value="ECO:0007669"/>
    <property type="project" value="UniProtKB-KW"/>
</dbReference>
<dbReference type="HOGENOM" id="CLU_006329_4_2_1"/>
<dbReference type="Proteomes" id="UP000053599">
    <property type="component" value="Unassembled WGS sequence"/>
</dbReference>
<evidence type="ECO:0000256" key="2">
    <source>
        <dbReference type="ARBA" id="ARBA00022833"/>
    </source>
</evidence>
<dbReference type="PROSITE" id="PS50048">
    <property type="entry name" value="ZN2_CY6_FUNGAL_2"/>
    <property type="match status" value="1"/>
</dbReference>
<dbReference type="InterPro" id="IPR001138">
    <property type="entry name" value="Zn2Cys6_DnaBD"/>
</dbReference>
<dbReference type="GO" id="GO:0008270">
    <property type="term" value="F:zinc ion binding"/>
    <property type="evidence" value="ECO:0007669"/>
    <property type="project" value="InterPro"/>
</dbReference>
<gene>
    <name evidence="9" type="ORF">PV11_09765</name>
</gene>
<dbReference type="PROSITE" id="PS00463">
    <property type="entry name" value="ZN2_CY6_FUNGAL_1"/>
    <property type="match status" value="1"/>
</dbReference>
<dbReference type="PANTHER" id="PTHR47171:SF4">
    <property type="entry name" value="ACETAMIDASE REGULATORY PROTEIN"/>
    <property type="match status" value="1"/>
</dbReference>
<protein>
    <recommendedName>
        <fullName evidence="8">Zn(2)-C6 fungal-type domain-containing protein</fullName>
    </recommendedName>
</protein>
<dbReference type="Pfam" id="PF04082">
    <property type="entry name" value="Fungal_trans"/>
    <property type="match status" value="1"/>
</dbReference>
<dbReference type="InterPro" id="IPR007219">
    <property type="entry name" value="XnlR_reg_dom"/>
</dbReference>
<dbReference type="InterPro" id="IPR036864">
    <property type="entry name" value="Zn2-C6_fun-type_DNA-bd_sf"/>
</dbReference>
<evidence type="ECO:0000256" key="5">
    <source>
        <dbReference type="ARBA" id="ARBA00023163"/>
    </source>
</evidence>
<keyword evidence="1" id="KW-0479">Metal-binding</keyword>